<sequence>MIVRPRSSILTRPSVWFRHPVPELLHRAVSQADSSAKLKNRQLPTDITGPNGCRNFPALDPCHSSFGSIAIIETSQVTRKTVIQSTPTSPYTTHPLYTITNITMDGLTQAESRELEQRLQKRQVKEFMGMFSNMVDGCFAPCIDDFTSKALSGRETGCLTRCVQKSMAATARLSERFQENNAAMTAQMEQGR</sequence>
<dbReference type="AlphaFoldDB" id="A0A420Y8L3"/>
<keyword evidence="8" id="KW-0862">Zinc</keyword>
<keyword evidence="5" id="KW-0813">Transport</keyword>
<evidence type="ECO:0000256" key="13">
    <source>
        <dbReference type="ARBA" id="ARBA00023186"/>
    </source>
</evidence>
<reference evidence="15 16" key="1">
    <citation type="submission" date="2018-08" db="EMBL/GenBank/DDBJ databases">
        <title>Draft genome of the lignicolous fungus Coniochaeta pulveracea.</title>
        <authorList>
            <person name="Borstlap C.J."/>
            <person name="De Witt R.N."/>
            <person name="Botha A."/>
            <person name="Volschenk H."/>
        </authorList>
    </citation>
    <scope>NUCLEOTIDE SEQUENCE [LARGE SCALE GENOMIC DNA]</scope>
    <source>
        <strain evidence="15 16">CAB683</strain>
    </source>
</reference>
<evidence type="ECO:0000256" key="1">
    <source>
        <dbReference type="ARBA" id="ARBA00004137"/>
    </source>
</evidence>
<evidence type="ECO:0000256" key="2">
    <source>
        <dbReference type="ARBA" id="ARBA00006720"/>
    </source>
</evidence>
<proteinExistence type="inferred from homology"/>
<organism evidence="15 16">
    <name type="scientific">Coniochaeta pulveracea</name>
    <dbReference type="NCBI Taxonomy" id="177199"/>
    <lineage>
        <taxon>Eukaryota</taxon>
        <taxon>Fungi</taxon>
        <taxon>Dikarya</taxon>
        <taxon>Ascomycota</taxon>
        <taxon>Pezizomycotina</taxon>
        <taxon>Sordariomycetes</taxon>
        <taxon>Sordariomycetidae</taxon>
        <taxon>Coniochaetales</taxon>
        <taxon>Coniochaetaceae</taxon>
        <taxon>Coniochaeta</taxon>
    </lineage>
</organism>
<evidence type="ECO:0000256" key="6">
    <source>
        <dbReference type="ARBA" id="ARBA00022723"/>
    </source>
</evidence>
<dbReference type="SUPFAM" id="SSF144122">
    <property type="entry name" value="Tim10-like"/>
    <property type="match status" value="1"/>
</dbReference>
<keyword evidence="9" id="KW-0653">Protein transport</keyword>
<keyword evidence="12" id="KW-1015">Disulfide bond</keyword>
<comment type="similarity">
    <text evidence="2">Belongs to the small Tim family.</text>
</comment>
<evidence type="ECO:0000256" key="5">
    <source>
        <dbReference type="ARBA" id="ARBA00022448"/>
    </source>
</evidence>
<dbReference type="STRING" id="177199.A0A420Y8L3"/>
<evidence type="ECO:0000259" key="14">
    <source>
        <dbReference type="Pfam" id="PF02953"/>
    </source>
</evidence>
<protein>
    <recommendedName>
        <fullName evidence="3">Mitochondrial import inner membrane translocase subunit TIM9</fullName>
    </recommendedName>
    <alternativeName>
        <fullName evidence="4">Mitochondrial import inner membrane translocase subunit Tim9</fullName>
    </alternativeName>
</protein>
<dbReference type="InterPro" id="IPR050673">
    <property type="entry name" value="Mito_inner_translocase_sub"/>
</dbReference>
<evidence type="ECO:0000256" key="10">
    <source>
        <dbReference type="ARBA" id="ARBA00023010"/>
    </source>
</evidence>
<evidence type="ECO:0000256" key="7">
    <source>
        <dbReference type="ARBA" id="ARBA00022792"/>
    </source>
</evidence>
<evidence type="ECO:0000256" key="11">
    <source>
        <dbReference type="ARBA" id="ARBA00023128"/>
    </source>
</evidence>
<keyword evidence="16" id="KW-1185">Reference proteome</keyword>
<accession>A0A420Y8L3</accession>
<comment type="caution">
    <text evidence="15">The sequence shown here is derived from an EMBL/GenBank/DDBJ whole genome shotgun (WGS) entry which is preliminary data.</text>
</comment>
<comment type="subcellular location">
    <subcellularLocation>
        <location evidence="1">Mitochondrion inner membrane</location>
        <topology evidence="1">Peripheral membrane protein</topology>
        <orientation evidence="1">Intermembrane side</orientation>
    </subcellularLocation>
</comment>
<dbReference type="Proteomes" id="UP000275385">
    <property type="component" value="Unassembled WGS sequence"/>
</dbReference>
<dbReference type="Gene3D" id="1.10.287.810">
    <property type="entry name" value="Mitochondrial import inner membrane translocase subunit tim13 like domains"/>
    <property type="match status" value="1"/>
</dbReference>
<dbReference type="OrthoDB" id="1551503at2759"/>
<keyword evidence="7" id="KW-0999">Mitochondrion inner membrane</keyword>
<feature type="domain" description="Tim10-like" evidence="14">
    <location>
        <begin position="117"/>
        <end position="179"/>
    </location>
</feature>
<keyword evidence="6" id="KW-0479">Metal-binding</keyword>
<keyword evidence="10" id="KW-0811">Translocation</keyword>
<evidence type="ECO:0000313" key="15">
    <source>
        <dbReference type="EMBL" id="RKU44238.1"/>
    </source>
</evidence>
<dbReference type="GO" id="GO:0015031">
    <property type="term" value="P:protein transport"/>
    <property type="evidence" value="ECO:0007669"/>
    <property type="project" value="UniProtKB-KW"/>
</dbReference>
<dbReference type="InterPro" id="IPR035427">
    <property type="entry name" value="Tim10-like_dom_sf"/>
</dbReference>
<evidence type="ECO:0000256" key="4">
    <source>
        <dbReference type="ARBA" id="ARBA00014532"/>
    </source>
</evidence>
<dbReference type="GO" id="GO:0046872">
    <property type="term" value="F:metal ion binding"/>
    <property type="evidence" value="ECO:0007669"/>
    <property type="project" value="UniProtKB-KW"/>
</dbReference>
<evidence type="ECO:0000256" key="9">
    <source>
        <dbReference type="ARBA" id="ARBA00022927"/>
    </source>
</evidence>
<name>A0A420Y8L3_9PEZI</name>
<keyword evidence="11" id="KW-0496">Mitochondrion</keyword>
<gene>
    <name evidence="15" type="ORF">DL546_006199</name>
</gene>
<evidence type="ECO:0000313" key="16">
    <source>
        <dbReference type="Proteomes" id="UP000275385"/>
    </source>
</evidence>
<dbReference type="GO" id="GO:0005743">
    <property type="term" value="C:mitochondrial inner membrane"/>
    <property type="evidence" value="ECO:0007669"/>
    <property type="project" value="UniProtKB-SubCell"/>
</dbReference>
<evidence type="ECO:0000256" key="8">
    <source>
        <dbReference type="ARBA" id="ARBA00022833"/>
    </source>
</evidence>
<evidence type="ECO:0000256" key="12">
    <source>
        <dbReference type="ARBA" id="ARBA00023157"/>
    </source>
</evidence>
<keyword evidence="13" id="KW-0143">Chaperone</keyword>
<evidence type="ECO:0000256" key="3">
    <source>
        <dbReference type="ARBA" id="ARBA00013978"/>
    </source>
</evidence>
<dbReference type="EMBL" id="QVQW01000033">
    <property type="protein sequence ID" value="RKU44238.1"/>
    <property type="molecule type" value="Genomic_DNA"/>
</dbReference>
<dbReference type="InterPro" id="IPR004217">
    <property type="entry name" value="Tim10-like"/>
</dbReference>
<dbReference type="PANTHER" id="PTHR13172">
    <property type="entry name" value="MITOCHONDRIAL IMPORT INNER MEMBRANE TRANSLOCASE SUBUNIT TIM9B"/>
    <property type="match status" value="1"/>
</dbReference>
<keyword evidence="7" id="KW-0472">Membrane</keyword>
<dbReference type="Pfam" id="PF02953">
    <property type="entry name" value="zf-Tim10_DDP"/>
    <property type="match status" value="1"/>
</dbReference>